<keyword evidence="3" id="KW-1185">Reference proteome</keyword>
<organism evidence="2 3">
    <name type="scientific">Aldrovandia affinis</name>
    <dbReference type="NCBI Taxonomy" id="143900"/>
    <lineage>
        <taxon>Eukaryota</taxon>
        <taxon>Metazoa</taxon>
        <taxon>Chordata</taxon>
        <taxon>Craniata</taxon>
        <taxon>Vertebrata</taxon>
        <taxon>Euteleostomi</taxon>
        <taxon>Actinopterygii</taxon>
        <taxon>Neopterygii</taxon>
        <taxon>Teleostei</taxon>
        <taxon>Notacanthiformes</taxon>
        <taxon>Halosauridae</taxon>
        <taxon>Aldrovandia</taxon>
    </lineage>
</organism>
<evidence type="ECO:0000313" key="3">
    <source>
        <dbReference type="Proteomes" id="UP001221898"/>
    </source>
</evidence>
<feature type="region of interest" description="Disordered" evidence="1">
    <location>
        <begin position="216"/>
        <end position="245"/>
    </location>
</feature>
<protein>
    <submittedName>
        <fullName evidence="2">Uncharacterized protein</fullName>
    </submittedName>
</protein>
<dbReference type="Proteomes" id="UP001221898">
    <property type="component" value="Unassembled WGS sequence"/>
</dbReference>
<feature type="region of interest" description="Disordered" evidence="1">
    <location>
        <begin position="178"/>
        <end position="199"/>
    </location>
</feature>
<dbReference type="AlphaFoldDB" id="A0AAD7SFS6"/>
<proteinExistence type="predicted"/>
<feature type="compositionally biased region" description="Pro residues" evidence="1">
    <location>
        <begin position="222"/>
        <end position="236"/>
    </location>
</feature>
<accession>A0AAD7SFS6</accession>
<gene>
    <name evidence="2" type="ORF">AAFF_G00376450</name>
</gene>
<feature type="region of interest" description="Disordered" evidence="1">
    <location>
        <begin position="18"/>
        <end position="51"/>
    </location>
</feature>
<evidence type="ECO:0000313" key="2">
    <source>
        <dbReference type="EMBL" id="KAJ8401674.1"/>
    </source>
</evidence>
<reference evidence="2" key="1">
    <citation type="journal article" date="2023" name="Science">
        <title>Genome structures resolve the early diversification of teleost fishes.</title>
        <authorList>
            <person name="Parey E."/>
            <person name="Louis A."/>
            <person name="Montfort J."/>
            <person name="Bouchez O."/>
            <person name="Roques C."/>
            <person name="Iampietro C."/>
            <person name="Lluch J."/>
            <person name="Castinel A."/>
            <person name="Donnadieu C."/>
            <person name="Desvignes T."/>
            <person name="Floi Bucao C."/>
            <person name="Jouanno E."/>
            <person name="Wen M."/>
            <person name="Mejri S."/>
            <person name="Dirks R."/>
            <person name="Jansen H."/>
            <person name="Henkel C."/>
            <person name="Chen W.J."/>
            <person name="Zahm M."/>
            <person name="Cabau C."/>
            <person name="Klopp C."/>
            <person name="Thompson A.W."/>
            <person name="Robinson-Rechavi M."/>
            <person name="Braasch I."/>
            <person name="Lecointre G."/>
            <person name="Bobe J."/>
            <person name="Postlethwait J.H."/>
            <person name="Berthelot C."/>
            <person name="Roest Crollius H."/>
            <person name="Guiguen Y."/>
        </authorList>
    </citation>
    <scope>NUCLEOTIDE SEQUENCE</scope>
    <source>
        <strain evidence="2">NC1722</strain>
    </source>
</reference>
<evidence type="ECO:0000256" key="1">
    <source>
        <dbReference type="SAM" id="MobiDB-lite"/>
    </source>
</evidence>
<feature type="region of interest" description="Disordered" evidence="1">
    <location>
        <begin position="259"/>
        <end position="279"/>
    </location>
</feature>
<dbReference type="EMBL" id="JAINUG010000068">
    <property type="protein sequence ID" value="KAJ8401674.1"/>
    <property type="molecule type" value="Genomic_DNA"/>
</dbReference>
<sequence>MAPFQAVHLYRLALGRPSWENEEQADKGNESHMWLSFPGEVTAGPVRPDTWREERPAGLQSVRVCVSSPSALSHGALSDSVGRWGQVQRSDSHPASSPALRPRPGTTGSSEETAHNNRRRVAVQEKALKRPADGGLGFALRRLSPPSLGEIKHSPLCALRGEKSPNCCAFGPLRSGKTHGPGDDRHAEALSSYPPPNPRTPERRLLCLCLSAAVTDTHQDPRPSPAPTPPDPPPTPLSSSNILHRSARIAVCPEGMVRASADVPGISDSGRPGYSREPG</sequence>
<feature type="region of interest" description="Disordered" evidence="1">
    <location>
        <begin position="73"/>
        <end position="128"/>
    </location>
</feature>
<name>A0AAD7SFS6_9TELE</name>
<comment type="caution">
    <text evidence="2">The sequence shown here is derived from an EMBL/GenBank/DDBJ whole genome shotgun (WGS) entry which is preliminary data.</text>
</comment>